<feature type="short sequence motif" description="Bipartite nuclear localization signal" evidence="4">
    <location>
        <begin position="150"/>
        <end position="160"/>
    </location>
</feature>
<dbReference type="OrthoDB" id="1927209at2759"/>
<dbReference type="GO" id="GO:0005634">
    <property type="term" value="C:nucleus"/>
    <property type="evidence" value="ECO:0007669"/>
    <property type="project" value="UniProtKB-SubCell"/>
</dbReference>
<organism evidence="9 10">
    <name type="scientific">Olea europaea subsp. europaea</name>
    <dbReference type="NCBI Taxonomy" id="158383"/>
    <lineage>
        <taxon>Eukaryota</taxon>
        <taxon>Viridiplantae</taxon>
        <taxon>Streptophyta</taxon>
        <taxon>Embryophyta</taxon>
        <taxon>Tracheophyta</taxon>
        <taxon>Spermatophyta</taxon>
        <taxon>Magnoliopsida</taxon>
        <taxon>eudicotyledons</taxon>
        <taxon>Gunneridae</taxon>
        <taxon>Pentapetalae</taxon>
        <taxon>asterids</taxon>
        <taxon>lamiids</taxon>
        <taxon>Lamiales</taxon>
        <taxon>Oleaceae</taxon>
        <taxon>Oleeae</taxon>
        <taxon>Olea</taxon>
    </lineage>
</organism>
<dbReference type="GO" id="GO:0005524">
    <property type="term" value="F:ATP binding"/>
    <property type="evidence" value="ECO:0007669"/>
    <property type="project" value="UniProtKB-UniRule"/>
</dbReference>
<comment type="domain">
    <text evidence="5">The QLQ domain and WRC domain may be involved in protein-protein interaction and DNA-binding, respectively.</text>
</comment>
<evidence type="ECO:0000256" key="6">
    <source>
        <dbReference type="SAM" id="MobiDB-lite"/>
    </source>
</evidence>
<evidence type="ECO:0000256" key="4">
    <source>
        <dbReference type="PROSITE-ProRule" id="PRU01002"/>
    </source>
</evidence>
<evidence type="ECO:0000256" key="1">
    <source>
        <dbReference type="ARBA" id="ARBA00004123"/>
    </source>
</evidence>
<keyword evidence="3 4" id="KW-0539">Nucleus</keyword>
<keyword evidence="5" id="KW-0010">Activator</keyword>
<dbReference type="GO" id="GO:0099402">
    <property type="term" value="P:plant organ development"/>
    <property type="evidence" value="ECO:0007669"/>
    <property type="project" value="UniProtKB-ARBA"/>
</dbReference>
<evidence type="ECO:0000313" key="9">
    <source>
        <dbReference type="EMBL" id="CAA2994764.1"/>
    </source>
</evidence>
<sequence length="336" mass="37830">MEFNLKQWRERQQESEEEEPHSAKFPRLLLDPHPLHQQPSGSSAVLPLFVPAEPTTNLSAYHSDATNKFPWMESTFSLAQWQEVELQALIFRHMLAGAVVPPQLLHLLKKSLITSPSPYLFSQQSCPHYQTTLLRTGYWGRGTMDPEPGRCRRTDGKKWRCSREVVTGQRYCERHIHRGRNRSRKPVENPTSEVLKTTSFTLSRPSPSMDLLHLNQRPSESIIVTKGPSEANSDCKSDGQTLRHFFNEWSRQETGNAASPVATATNLSISIAENPSSDFSLKLATGDTNDSGPQVVHTERDRHQLNWGATWRTNPVAAMGGPLAEALRSSTFPDPN</sequence>
<feature type="domain" description="WRC" evidence="8">
    <location>
        <begin position="145"/>
        <end position="189"/>
    </location>
</feature>
<comment type="caution">
    <text evidence="9">The sequence shown here is derived from an EMBL/GenBank/DDBJ whole genome shotgun (WGS) entry which is preliminary data.</text>
</comment>
<dbReference type="InterPro" id="IPR014977">
    <property type="entry name" value="WRC_dom"/>
</dbReference>
<evidence type="ECO:0000256" key="5">
    <source>
        <dbReference type="RuleBase" id="RU367127"/>
    </source>
</evidence>
<reference evidence="9 10" key="1">
    <citation type="submission" date="2019-12" db="EMBL/GenBank/DDBJ databases">
        <authorList>
            <person name="Alioto T."/>
            <person name="Alioto T."/>
            <person name="Gomez Garrido J."/>
        </authorList>
    </citation>
    <scope>NUCLEOTIDE SEQUENCE [LARGE SCALE GENOMIC DNA]</scope>
</reference>
<dbReference type="InterPro" id="IPR031137">
    <property type="entry name" value="GRF"/>
</dbReference>
<dbReference type="PANTHER" id="PTHR31602:SF63">
    <property type="entry name" value="GROWTH-REGULATING FACTOR 3"/>
    <property type="match status" value="1"/>
</dbReference>
<feature type="short sequence motif" description="Bipartite nuclear localization signal" evidence="4">
    <location>
        <begin position="178"/>
        <end position="185"/>
    </location>
</feature>
<feature type="domain" description="QLQ" evidence="7">
    <location>
        <begin position="75"/>
        <end position="110"/>
    </location>
</feature>
<gene>
    <name evidence="9" type="ORF">OLEA9_A002517</name>
</gene>
<dbReference type="Proteomes" id="UP000594638">
    <property type="component" value="Unassembled WGS sequence"/>
</dbReference>
<comment type="similarity">
    <text evidence="2 5">Belongs to the GRF family.</text>
</comment>
<dbReference type="Pfam" id="PF08880">
    <property type="entry name" value="QLQ"/>
    <property type="match status" value="1"/>
</dbReference>
<dbReference type="GO" id="GO:0006351">
    <property type="term" value="P:DNA-templated transcription"/>
    <property type="evidence" value="ECO:0007669"/>
    <property type="project" value="UniProtKB-UniRule"/>
</dbReference>
<comment type="function">
    <text evidence="5">Transcription activator.</text>
</comment>
<dbReference type="EMBL" id="CACTIH010005480">
    <property type="protein sequence ID" value="CAA2994764.1"/>
    <property type="molecule type" value="Genomic_DNA"/>
</dbReference>
<keyword evidence="10" id="KW-1185">Reference proteome</keyword>
<evidence type="ECO:0000259" key="8">
    <source>
        <dbReference type="PROSITE" id="PS51667"/>
    </source>
</evidence>
<name>A0A8S0SP34_OLEEU</name>
<accession>A0A8S0SP34</accession>
<evidence type="ECO:0000259" key="7">
    <source>
        <dbReference type="PROSITE" id="PS51666"/>
    </source>
</evidence>
<dbReference type="InterPro" id="IPR014978">
    <property type="entry name" value="Gln-Leu-Gln_QLQ"/>
</dbReference>
<keyword evidence="5" id="KW-0804">Transcription</keyword>
<dbReference type="GO" id="GO:0006355">
    <property type="term" value="P:regulation of DNA-templated transcription"/>
    <property type="evidence" value="ECO:0007669"/>
    <property type="project" value="InterPro"/>
</dbReference>
<keyword evidence="5" id="KW-0805">Transcription regulation</keyword>
<dbReference type="AlphaFoldDB" id="A0A8S0SP34"/>
<protein>
    <recommendedName>
        <fullName evidence="5">Growth-regulating factor</fullName>
    </recommendedName>
</protein>
<dbReference type="SMART" id="SM00951">
    <property type="entry name" value="QLQ"/>
    <property type="match status" value="1"/>
</dbReference>
<dbReference type="PROSITE" id="PS51667">
    <property type="entry name" value="WRC"/>
    <property type="match status" value="1"/>
</dbReference>
<dbReference type="PROSITE" id="PS51666">
    <property type="entry name" value="QLQ"/>
    <property type="match status" value="1"/>
</dbReference>
<dbReference type="Gramene" id="OE9A002517T2">
    <property type="protein sequence ID" value="OE9A002517C2"/>
    <property type="gene ID" value="OE9A002517"/>
</dbReference>
<proteinExistence type="inferred from homology"/>
<dbReference type="Pfam" id="PF08879">
    <property type="entry name" value="WRC"/>
    <property type="match status" value="1"/>
</dbReference>
<evidence type="ECO:0000313" key="10">
    <source>
        <dbReference type="Proteomes" id="UP000594638"/>
    </source>
</evidence>
<evidence type="ECO:0000256" key="2">
    <source>
        <dbReference type="ARBA" id="ARBA00008122"/>
    </source>
</evidence>
<feature type="region of interest" description="Disordered" evidence="6">
    <location>
        <begin position="1"/>
        <end position="23"/>
    </location>
</feature>
<evidence type="ECO:0000256" key="3">
    <source>
        <dbReference type="ARBA" id="ARBA00023242"/>
    </source>
</evidence>
<comment type="subcellular location">
    <subcellularLocation>
        <location evidence="1 4 5">Nucleus</location>
    </subcellularLocation>
</comment>
<dbReference type="PANTHER" id="PTHR31602">
    <property type="entry name" value="GROWTH-REGULATING FACTOR 5"/>
    <property type="match status" value="1"/>
</dbReference>